<reference evidence="3 4" key="2">
    <citation type="submission" date="2020-06" db="EMBL/GenBank/DDBJ databases">
        <title>Complete Genome Sequence of Clostridium muelleri sp. nov. P21T, an Acid-Alcohol Producing Acetogen Isolated from Old Hay.</title>
        <authorList>
            <person name="Duncan K.E."/>
            <person name="Tanner R.S."/>
        </authorList>
    </citation>
    <scope>NUCLEOTIDE SEQUENCE [LARGE SCALE GENOMIC DNA]</scope>
    <source>
        <strain evidence="3 4">P21</strain>
    </source>
</reference>
<dbReference type="Pfam" id="PF13411">
    <property type="entry name" value="MerR_1"/>
    <property type="match status" value="1"/>
</dbReference>
<evidence type="ECO:0000256" key="1">
    <source>
        <dbReference type="ARBA" id="ARBA00023125"/>
    </source>
</evidence>
<dbReference type="InterPro" id="IPR009061">
    <property type="entry name" value="DNA-bd_dom_put_sf"/>
</dbReference>
<keyword evidence="1" id="KW-0238">DNA-binding</keyword>
<dbReference type="AlphaFoldDB" id="A0A7Y0EE47"/>
<dbReference type="SUPFAM" id="SSF46955">
    <property type="entry name" value="Putative DNA-binding domain"/>
    <property type="match status" value="1"/>
</dbReference>
<dbReference type="PANTHER" id="PTHR30204">
    <property type="entry name" value="REDOX-CYCLING DRUG-SENSING TRANSCRIPTIONAL ACTIVATOR SOXR"/>
    <property type="match status" value="1"/>
</dbReference>
<sequence length="123" mass="14849">MKNQFNIKEVSKLTGLSEHTLRFYEKQLLIKNISRDKNGYRIYSDFNIEWINFLIKVKNTGMPLKDLQCYAELMSPGNSTIFEREKMLIEHRKRVEIQIEDLKTILNRIDEKLDRYHLLMQQL</sequence>
<protein>
    <submittedName>
        <fullName evidence="3">MerR family transcriptional regulator</fullName>
    </submittedName>
</protein>
<comment type="caution">
    <text evidence="3">The sequence shown here is derived from an EMBL/GenBank/DDBJ whole genome shotgun (WGS) entry which is preliminary data.</text>
</comment>
<dbReference type="PANTHER" id="PTHR30204:SF82">
    <property type="entry name" value="TRANSCRIPTIONAL REGULATOR, MERR FAMILY"/>
    <property type="match status" value="1"/>
</dbReference>
<proteinExistence type="predicted"/>
<feature type="domain" description="HTH merR-type" evidence="2">
    <location>
        <begin position="4"/>
        <end position="73"/>
    </location>
</feature>
<accession>A0A7Y0EE47</accession>
<dbReference type="PROSITE" id="PS50937">
    <property type="entry name" value="HTH_MERR_2"/>
    <property type="match status" value="1"/>
</dbReference>
<dbReference type="SMART" id="SM00422">
    <property type="entry name" value="HTH_MERR"/>
    <property type="match status" value="1"/>
</dbReference>
<dbReference type="Proteomes" id="UP000537131">
    <property type="component" value="Unassembled WGS sequence"/>
</dbReference>
<dbReference type="EMBL" id="JABBNI010000007">
    <property type="protein sequence ID" value="NMM61747.1"/>
    <property type="molecule type" value="Genomic_DNA"/>
</dbReference>
<dbReference type="RefSeq" id="WP_169296355.1">
    <property type="nucleotide sequence ID" value="NZ_JABBNI010000007.1"/>
</dbReference>
<dbReference type="InterPro" id="IPR047057">
    <property type="entry name" value="MerR_fam"/>
</dbReference>
<keyword evidence="4" id="KW-1185">Reference proteome</keyword>
<name>A0A7Y0EE47_9CLOT</name>
<dbReference type="GO" id="GO:0003700">
    <property type="term" value="F:DNA-binding transcription factor activity"/>
    <property type="evidence" value="ECO:0007669"/>
    <property type="project" value="InterPro"/>
</dbReference>
<evidence type="ECO:0000313" key="4">
    <source>
        <dbReference type="Proteomes" id="UP000537131"/>
    </source>
</evidence>
<dbReference type="GO" id="GO:0003677">
    <property type="term" value="F:DNA binding"/>
    <property type="evidence" value="ECO:0007669"/>
    <property type="project" value="UniProtKB-KW"/>
</dbReference>
<evidence type="ECO:0000313" key="3">
    <source>
        <dbReference type="EMBL" id="NMM61747.1"/>
    </source>
</evidence>
<evidence type="ECO:0000259" key="2">
    <source>
        <dbReference type="PROSITE" id="PS50937"/>
    </source>
</evidence>
<dbReference type="CDD" id="cd01109">
    <property type="entry name" value="HTH_YyaN"/>
    <property type="match status" value="1"/>
</dbReference>
<dbReference type="InterPro" id="IPR000551">
    <property type="entry name" value="MerR-type_HTH_dom"/>
</dbReference>
<reference evidence="3 4" key="1">
    <citation type="submission" date="2020-04" db="EMBL/GenBank/DDBJ databases">
        <authorList>
            <person name="Doyle D.A."/>
        </authorList>
    </citation>
    <scope>NUCLEOTIDE SEQUENCE [LARGE SCALE GENOMIC DNA]</scope>
    <source>
        <strain evidence="3 4">P21</strain>
    </source>
</reference>
<gene>
    <name evidence="3" type="ORF">HBE96_03400</name>
</gene>
<organism evidence="3 4">
    <name type="scientific">Clostridium muellerianum</name>
    <dbReference type="NCBI Taxonomy" id="2716538"/>
    <lineage>
        <taxon>Bacteria</taxon>
        <taxon>Bacillati</taxon>
        <taxon>Bacillota</taxon>
        <taxon>Clostridia</taxon>
        <taxon>Eubacteriales</taxon>
        <taxon>Clostridiaceae</taxon>
        <taxon>Clostridium</taxon>
    </lineage>
</organism>
<dbReference type="Gene3D" id="1.10.1660.10">
    <property type="match status" value="1"/>
</dbReference>